<protein>
    <submittedName>
        <fullName evidence="1">Uncharacterized protein</fullName>
    </submittedName>
</protein>
<dbReference type="Proteomes" id="UP000596661">
    <property type="component" value="Chromosome 1"/>
</dbReference>
<dbReference type="EnsemblPlants" id="evm.model.01.2657">
    <property type="protein sequence ID" value="cds.evm.model.01.2657"/>
    <property type="gene ID" value="evm.TU.01.2657"/>
</dbReference>
<organism evidence="1 2">
    <name type="scientific">Cannabis sativa</name>
    <name type="common">Hemp</name>
    <name type="synonym">Marijuana</name>
    <dbReference type="NCBI Taxonomy" id="3483"/>
    <lineage>
        <taxon>Eukaryota</taxon>
        <taxon>Viridiplantae</taxon>
        <taxon>Streptophyta</taxon>
        <taxon>Embryophyta</taxon>
        <taxon>Tracheophyta</taxon>
        <taxon>Spermatophyta</taxon>
        <taxon>Magnoliopsida</taxon>
        <taxon>eudicotyledons</taxon>
        <taxon>Gunneridae</taxon>
        <taxon>Pentapetalae</taxon>
        <taxon>rosids</taxon>
        <taxon>fabids</taxon>
        <taxon>Rosales</taxon>
        <taxon>Cannabaceae</taxon>
        <taxon>Cannabis</taxon>
    </lineage>
</organism>
<reference evidence="1" key="1">
    <citation type="submission" date="2018-11" db="EMBL/GenBank/DDBJ databases">
        <authorList>
            <person name="Grassa J C."/>
        </authorList>
    </citation>
    <scope>NUCLEOTIDE SEQUENCE [LARGE SCALE GENOMIC DNA]</scope>
</reference>
<dbReference type="EMBL" id="UZAU01000078">
    <property type="status" value="NOT_ANNOTATED_CDS"/>
    <property type="molecule type" value="Genomic_DNA"/>
</dbReference>
<reference evidence="1" key="2">
    <citation type="submission" date="2021-03" db="UniProtKB">
        <authorList>
            <consortium name="EnsemblPlants"/>
        </authorList>
    </citation>
    <scope>IDENTIFICATION</scope>
</reference>
<evidence type="ECO:0000313" key="1">
    <source>
        <dbReference type="EnsemblPlants" id="cds.evm.model.01.2657"/>
    </source>
</evidence>
<keyword evidence="2" id="KW-1185">Reference proteome</keyword>
<dbReference type="AlphaFoldDB" id="A0A803NM37"/>
<name>A0A803NM37_CANSA</name>
<accession>A0A803NM37</accession>
<dbReference type="Gramene" id="evm.model.01.2657">
    <property type="protein sequence ID" value="cds.evm.model.01.2657"/>
    <property type="gene ID" value="evm.TU.01.2657"/>
</dbReference>
<sequence length="405" mass="44084">MDDIRTLTQSVRKGSTPMGEYLWQKKNWSNILVLAGDPYSKAHLVANMLSGLNAEYLSIVVQIEARPITISILAMEVDFLAIVVVLGDFVEEDAPIQLDHLFSPEVLGSDVWFVDSGASNHITSDGASINQKQPYGGKETVTGSLNNYQTPPPVIIHNSSWSNLPVTTFDTTDSSKPGPINPTATAFSEASPSSPQVHSPYIGSYSANNSLISGHPGEEYDGHFDDHFEFGPFDDFVIEPTTTEHVPETDPAALDSEPDLEPQPTLATTLQPTYLWALAHVAAEISWIESLLKELKFPLLLPSITWCDNISASALASNPVFHARTKHIEIEYDGRAGGTGDKKTLEVDAVIGADGANSRVAKSIGAVIMNTPLPFRTVTYKGDIKKFQLATRNRAKDKILGRKII</sequence>
<evidence type="ECO:0000313" key="2">
    <source>
        <dbReference type="Proteomes" id="UP000596661"/>
    </source>
</evidence>
<dbReference type="CDD" id="cd09272">
    <property type="entry name" value="RNase_HI_RT_Ty1"/>
    <property type="match status" value="1"/>
</dbReference>
<dbReference type="InterPro" id="IPR036188">
    <property type="entry name" value="FAD/NAD-bd_sf"/>
</dbReference>
<dbReference type="SUPFAM" id="SSF51905">
    <property type="entry name" value="FAD/NAD(P)-binding domain"/>
    <property type="match status" value="1"/>
</dbReference>
<proteinExistence type="predicted"/>